<evidence type="ECO:0000256" key="2">
    <source>
        <dbReference type="ARBA" id="ARBA00008335"/>
    </source>
</evidence>
<proteinExistence type="inferred from homology"/>
<dbReference type="GO" id="GO:0016020">
    <property type="term" value="C:membrane"/>
    <property type="evidence" value="ECO:0007669"/>
    <property type="project" value="TreeGrafter"/>
</dbReference>
<gene>
    <name evidence="8" type="ORF">AVDCRST_MAG86-716</name>
</gene>
<evidence type="ECO:0000256" key="6">
    <source>
        <dbReference type="ARBA" id="ARBA00023136"/>
    </source>
</evidence>
<keyword evidence="3" id="KW-0813">Transport</keyword>
<feature type="transmembrane region" description="Helical" evidence="7">
    <location>
        <begin position="248"/>
        <end position="267"/>
    </location>
</feature>
<reference evidence="8" key="1">
    <citation type="submission" date="2020-02" db="EMBL/GenBank/DDBJ databases">
        <authorList>
            <person name="Meier V. D."/>
        </authorList>
    </citation>
    <scope>NUCLEOTIDE SEQUENCE</scope>
    <source>
        <strain evidence="8">AVDCRST_MAG86</strain>
    </source>
</reference>
<feature type="transmembrane region" description="Helical" evidence="7">
    <location>
        <begin position="362"/>
        <end position="382"/>
    </location>
</feature>
<dbReference type="PANTHER" id="PTHR23514:SF3">
    <property type="entry name" value="BYPASS OF STOP CODON PROTEIN 6"/>
    <property type="match status" value="1"/>
</dbReference>
<name>A0A6J4UYP2_9DEIN</name>
<dbReference type="SUPFAM" id="SSF103473">
    <property type="entry name" value="MFS general substrate transporter"/>
    <property type="match status" value="1"/>
</dbReference>
<dbReference type="GO" id="GO:0022857">
    <property type="term" value="F:transmembrane transporter activity"/>
    <property type="evidence" value="ECO:0007669"/>
    <property type="project" value="InterPro"/>
</dbReference>
<comment type="similarity">
    <text evidence="2">Belongs to the major facilitator superfamily.</text>
</comment>
<feature type="transmembrane region" description="Helical" evidence="7">
    <location>
        <begin position="101"/>
        <end position="126"/>
    </location>
</feature>
<feature type="transmembrane region" description="Helical" evidence="7">
    <location>
        <begin position="49"/>
        <end position="69"/>
    </location>
</feature>
<dbReference type="InterPro" id="IPR011701">
    <property type="entry name" value="MFS"/>
</dbReference>
<organism evidence="8">
    <name type="scientific">uncultured Truepera sp</name>
    <dbReference type="NCBI Taxonomy" id="543023"/>
    <lineage>
        <taxon>Bacteria</taxon>
        <taxon>Thermotogati</taxon>
        <taxon>Deinococcota</taxon>
        <taxon>Deinococci</taxon>
        <taxon>Trueperales</taxon>
        <taxon>Trueperaceae</taxon>
        <taxon>Truepera</taxon>
        <taxon>environmental samples</taxon>
    </lineage>
</organism>
<feature type="transmembrane region" description="Helical" evidence="7">
    <location>
        <begin position="138"/>
        <end position="158"/>
    </location>
</feature>
<dbReference type="AlphaFoldDB" id="A0A6J4UYP2"/>
<dbReference type="Pfam" id="PF07690">
    <property type="entry name" value="MFS_1"/>
    <property type="match status" value="1"/>
</dbReference>
<protein>
    <recommendedName>
        <fullName evidence="9">Major facilitator superfamily (MFS) profile domain-containing protein</fullName>
    </recommendedName>
</protein>
<feature type="transmembrane region" description="Helical" evidence="7">
    <location>
        <begin position="164"/>
        <end position="183"/>
    </location>
</feature>
<sequence length="403" mass="41931">MQRDGTLQPVSVPLWTAYLGFVAVGLSNNVLGASWLLLQPVFEQPLSSIGVLIAATMVGSLTSSLTSGWMLARLPVATYCTLGSLVAFAGVLGYLGSSWAVVVVFTFVTGVGSGMLGAGLNTFVAAHYPASRMNWLHASYGLGSSLGPFFFTLWAFSLNLPWRWTYAGIAAVYLGLAVLTFAYRRRWPPLRFRADGPTPPGAGLRGTLSLGVVWLAMAVFFMHNGTSMSSGQLTSSLFNAGRGVPAEIAGNAAAIYWACVTVGRLFVGVIVDRVGSVRLLRFCMSVTVAAALLLWLAPTPTIGFAALIVMGLTLAPVYPTSISRTPQLVGAGRSAHAIGVQTAAASLGSAAVPGLLSGVADWGGATLIAPGLFVFALVQFAAHEALVRSAGRTHAAPAQPLEV</sequence>
<accession>A0A6J4UYP2</accession>
<feature type="transmembrane region" description="Helical" evidence="7">
    <location>
        <begin position="302"/>
        <end position="322"/>
    </location>
</feature>
<dbReference type="Gene3D" id="1.20.1250.20">
    <property type="entry name" value="MFS general substrate transporter like domains"/>
    <property type="match status" value="2"/>
</dbReference>
<dbReference type="GO" id="GO:0012505">
    <property type="term" value="C:endomembrane system"/>
    <property type="evidence" value="ECO:0007669"/>
    <property type="project" value="UniProtKB-SubCell"/>
</dbReference>
<feature type="transmembrane region" description="Helical" evidence="7">
    <location>
        <begin position="76"/>
        <end position="95"/>
    </location>
</feature>
<evidence type="ECO:0000256" key="5">
    <source>
        <dbReference type="ARBA" id="ARBA00022989"/>
    </source>
</evidence>
<dbReference type="InterPro" id="IPR036259">
    <property type="entry name" value="MFS_trans_sf"/>
</dbReference>
<dbReference type="PANTHER" id="PTHR23514">
    <property type="entry name" value="BYPASS OF STOP CODON PROTEIN 6"/>
    <property type="match status" value="1"/>
</dbReference>
<feature type="transmembrane region" description="Helical" evidence="7">
    <location>
        <begin position="204"/>
        <end position="223"/>
    </location>
</feature>
<keyword evidence="4 7" id="KW-0812">Transmembrane</keyword>
<keyword evidence="5 7" id="KW-1133">Transmembrane helix</keyword>
<evidence type="ECO:0000256" key="4">
    <source>
        <dbReference type="ARBA" id="ARBA00022692"/>
    </source>
</evidence>
<comment type="subcellular location">
    <subcellularLocation>
        <location evidence="1">Endomembrane system</location>
        <topology evidence="1">Multi-pass membrane protein</topology>
    </subcellularLocation>
</comment>
<feature type="transmembrane region" description="Helical" evidence="7">
    <location>
        <begin position="12"/>
        <end position="37"/>
    </location>
</feature>
<evidence type="ECO:0000256" key="1">
    <source>
        <dbReference type="ARBA" id="ARBA00004127"/>
    </source>
</evidence>
<keyword evidence="6 7" id="KW-0472">Membrane</keyword>
<dbReference type="EMBL" id="CADCWP010000047">
    <property type="protein sequence ID" value="CAA9562016.1"/>
    <property type="molecule type" value="Genomic_DNA"/>
</dbReference>
<evidence type="ECO:0000256" key="7">
    <source>
        <dbReference type="SAM" id="Phobius"/>
    </source>
</evidence>
<evidence type="ECO:0008006" key="9">
    <source>
        <dbReference type="Google" id="ProtNLM"/>
    </source>
</evidence>
<evidence type="ECO:0000313" key="8">
    <source>
        <dbReference type="EMBL" id="CAA9562016.1"/>
    </source>
</evidence>
<dbReference type="InterPro" id="IPR051788">
    <property type="entry name" value="MFS_Transporter"/>
</dbReference>
<evidence type="ECO:0000256" key="3">
    <source>
        <dbReference type="ARBA" id="ARBA00022448"/>
    </source>
</evidence>